<dbReference type="EMBL" id="FOCV01000021">
    <property type="protein sequence ID" value="SEO66668.1"/>
    <property type="molecule type" value="Genomic_DNA"/>
</dbReference>
<evidence type="ECO:0000256" key="1">
    <source>
        <dbReference type="SAM" id="MobiDB-lite"/>
    </source>
</evidence>
<feature type="region of interest" description="Disordered" evidence="1">
    <location>
        <begin position="31"/>
        <end position="72"/>
    </location>
</feature>
<dbReference type="AlphaFoldDB" id="A0A1H8RKG2"/>
<dbReference type="Proteomes" id="UP000183063">
    <property type="component" value="Unassembled WGS sequence"/>
</dbReference>
<evidence type="ECO:0000313" key="4">
    <source>
        <dbReference type="Proteomes" id="UP000183063"/>
    </source>
</evidence>
<evidence type="ECO:0000313" key="5">
    <source>
        <dbReference type="Proteomes" id="UP000198939"/>
    </source>
</evidence>
<gene>
    <name evidence="2" type="ORF">RTCCBAU85039_4142</name>
    <name evidence="3" type="ORF">SAMN05216228_1021143</name>
</gene>
<evidence type="ECO:0000313" key="3">
    <source>
        <dbReference type="EMBL" id="SEO66668.1"/>
    </source>
</evidence>
<dbReference type="STRING" id="501024.RTCCBAU85039_4142"/>
<dbReference type="EMBL" id="FNXB01000024">
    <property type="protein sequence ID" value="SEI06613.1"/>
    <property type="molecule type" value="Genomic_DNA"/>
</dbReference>
<sequence>MKRDDCKESDSDSQSDAPDLAVGLLKHTGSHTSFRAKAMPPDEGNIGTGPRRLDLEKMSAAIAKQPTSHLEP</sequence>
<reference evidence="3 5" key="2">
    <citation type="submission" date="2016-10" db="EMBL/GenBank/DDBJ databases">
        <authorList>
            <person name="Varghese N."/>
            <person name="Submissions S."/>
        </authorList>
    </citation>
    <scope>NUCLEOTIDE SEQUENCE [LARGE SCALE GENOMIC DNA]</scope>
    <source>
        <strain evidence="3 5">CGMCC 1.7071</strain>
    </source>
</reference>
<protein>
    <submittedName>
        <fullName evidence="2">Uncharacterized protein</fullName>
    </submittedName>
</protein>
<accession>A0A1H8RKG2</accession>
<reference evidence="2" key="3">
    <citation type="submission" date="2016-10" db="EMBL/GenBank/DDBJ databases">
        <authorList>
            <person name="de Groot N.N."/>
        </authorList>
    </citation>
    <scope>NUCLEOTIDE SEQUENCE [LARGE SCALE GENOMIC DNA]</scope>
    <source>
        <strain evidence="2">CCBAU85039</strain>
    </source>
</reference>
<name>A0A1H8RKG2_9HYPH</name>
<dbReference type="Proteomes" id="UP000198939">
    <property type="component" value="Unassembled WGS sequence"/>
</dbReference>
<reference evidence="4" key="1">
    <citation type="submission" date="2016-10" db="EMBL/GenBank/DDBJ databases">
        <authorList>
            <person name="Wibberg D."/>
        </authorList>
    </citation>
    <scope>NUCLEOTIDE SEQUENCE [LARGE SCALE GENOMIC DNA]</scope>
</reference>
<evidence type="ECO:0000313" key="2">
    <source>
        <dbReference type="EMBL" id="SEI06613.1"/>
    </source>
</evidence>
<organism evidence="2 4">
    <name type="scientific">Rhizobium tibeticum</name>
    <dbReference type="NCBI Taxonomy" id="501024"/>
    <lineage>
        <taxon>Bacteria</taxon>
        <taxon>Pseudomonadati</taxon>
        <taxon>Pseudomonadota</taxon>
        <taxon>Alphaproteobacteria</taxon>
        <taxon>Hyphomicrobiales</taxon>
        <taxon>Rhizobiaceae</taxon>
        <taxon>Rhizobium/Agrobacterium group</taxon>
        <taxon>Rhizobium</taxon>
    </lineage>
</organism>
<keyword evidence="5" id="KW-1185">Reference proteome</keyword>
<proteinExistence type="predicted"/>